<evidence type="ECO:0000256" key="2">
    <source>
        <dbReference type="ARBA" id="ARBA00022840"/>
    </source>
</evidence>
<dbReference type="PANTHER" id="PTHR43384:SF6">
    <property type="entry name" value="SEPTUM SITE-DETERMINING PROTEIN MIND HOMOLOG, CHLOROPLASTIC"/>
    <property type="match status" value="1"/>
</dbReference>
<dbReference type="GO" id="GO:0005524">
    <property type="term" value="F:ATP binding"/>
    <property type="evidence" value="ECO:0007669"/>
    <property type="project" value="UniProtKB-KW"/>
</dbReference>
<evidence type="ECO:0000256" key="1">
    <source>
        <dbReference type="ARBA" id="ARBA00022741"/>
    </source>
</evidence>
<dbReference type="PANTHER" id="PTHR43384">
    <property type="entry name" value="SEPTUM SITE-DETERMINING PROTEIN MIND HOMOLOG, CHLOROPLASTIC-RELATED"/>
    <property type="match status" value="1"/>
</dbReference>
<keyword evidence="2" id="KW-0067">ATP-binding</keyword>
<dbReference type="GO" id="GO:0051782">
    <property type="term" value="P:negative regulation of cell division"/>
    <property type="evidence" value="ECO:0007669"/>
    <property type="project" value="TreeGrafter"/>
</dbReference>
<dbReference type="Gene3D" id="3.40.50.300">
    <property type="entry name" value="P-loop containing nucleotide triphosphate hydrolases"/>
    <property type="match status" value="1"/>
</dbReference>
<dbReference type="GO" id="GO:0005829">
    <property type="term" value="C:cytosol"/>
    <property type="evidence" value="ECO:0007669"/>
    <property type="project" value="TreeGrafter"/>
</dbReference>
<dbReference type="InterPro" id="IPR027417">
    <property type="entry name" value="P-loop_NTPase"/>
</dbReference>
<dbReference type="Proteomes" id="UP000006565">
    <property type="component" value="Chromosome"/>
</dbReference>
<dbReference type="KEGG" id="mpi:Mpet_0908"/>
<dbReference type="STRING" id="679926.Mpet_0908"/>
<gene>
    <name evidence="4" type="ordered locus">Mpet_0908</name>
</gene>
<sequence>MAKDTDNIRKATKYFRSHSLRKPDGGKRIFVAGKGGVGKTSISALLAAMFADDGRNVLAVDEDPQQNLPFSLGYPPEKASEIVPLSKNADYIEEKIGCRPGEGWGGMMRLNPDVADVVDRFGVKVTDRISVLVMGSISLAATGCLCPENALLSSVVGYIRLRDDEVIIMDTQAGVEHFGRSMAEGFSTAIVVTEPSFNSISVALHSAELAKQLGIPDIHLVVNRVRSEADIEKSERLIGDLSAFSSVRYIPFDDEVIDREPDITGLKDMNTPFSESVRELYEELR</sequence>
<dbReference type="Pfam" id="PF01656">
    <property type="entry name" value="CbiA"/>
    <property type="match status" value="1"/>
</dbReference>
<dbReference type="eggNOG" id="arCOG00587">
    <property type="taxonomic scope" value="Archaea"/>
</dbReference>
<dbReference type="EMBL" id="CP002117">
    <property type="protein sequence ID" value="ADN35676.1"/>
    <property type="molecule type" value="Genomic_DNA"/>
</dbReference>
<dbReference type="GO" id="GO:0009898">
    <property type="term" value="C:cytoplasmic side of plasma membrane"/>
    <property type="evidence" value="ECO:0007669"/>
    <property type="project" value="TreeGrafter"/>
</dbReference>
<dbReference type="InterPro" id="IPR014433">
    <property type="entry name" value="CooC"/>
</dbReference>
<evidence type="ECO:0000313" key="5">
    <source>
        <dbReference type="Proteomes" id="UP000006565"/>
    </source>
</evidence>
<keyword evidence="5" id="KW-1185">Reference proteome</keyword>
<name>E1RJM9_METP4</name>
<feature type="domain" description="CobQ/CobB/MinD/ParA nucleotide binding" evidence="3">
    <location>
        <begin position="30"/>
        <end position="258"/>
    </location>
</feature>
<accession>E1RJM9</accession>
<keyword evidence="1" id="KW-0547">Nucleotide-binding</keyword>
<dbReference type="HOGENOM" id="CLU_082962_0_0_2"/>
<dbReference type="AlphaFoldDB" id="E1RJM9"/>
<evidence type="ECO:0000313" key="4">
    <source>
        <dbReference type="EMBL" id="ADN35676.1"/>
    </source>
</evidence>
<protein>
    <submittedName>
        <fullName evidence="4">Cobyrinic acid ac-diamide synthase</fullName>
    </submittedName>
</protein>
<dbReference type="PIRSF" id="PIRSF005647">
    <property type="entry name" value="CooC"/>
    <property type="match status" value="1"/>
</dbReference>
<dbReference type="InterPro" id="IPR050625">
    <property type="entry name" value="ParA/MinD_ATPase"/>
</dbReference>
<dbReference type="InterPro" id="IPR002586">
    <property type="entry name" value="CobQ/CobB/MinD/ParA_Nub-bd_dom"/>
</dbReference>
<dbReference type="GO" id="GO:0016887">
    <property type="term" value="F:ATP hydrolysis activity"/>
    <property type="evidence" value="ECO:0007669"/>
    <property type="project" value="TreeGrafter"/>
</dbReference>
<organism evidence="4 5">
    <name type="scientific">Methanolacinia petrolearia (strain DSM 11571 / OCM 486 / SEBR 4847)</name>
    <name type="common">Methanoplanus petrolearius</name>
    <dbReference type="NCBI Taxonomy" id="679926"/>
    <lineage>
        <taxon>Archaea</taxon>
        <taxon>Methanobacteriati</taxon>
        <taxon>Methanobacteriota</taxon>
        <taxon>Stenosarchaea group</taxon>
        <taxon>Methanomicrobia</taxon>
        <taxon>Methanomicrobiales</taxon>
        <taxon>Methanomicrobiaceae</taxon>
        <taxon>Methanolacinia</taxon>
    </lineage>
</organism>
<reference evidence="4 5" key="1">
    <citation type="journal article" date="2010" name="Stand. Genomic Sci.">
        <title>Complete genome sequence of Methanoplanus petrolearius type strain (SEBR 4847).</title>
        <authorList>
            <person name="Brambilla E."/>
            <person name="Djao O.D."/>
            <person name="Daligault H."/>
            <person name="Lapidus A."/>
            <person name="Lucas S."/>
            <person name="Hammon N."/>
            <person name="Nolan M."/>
            <person name="Tice H."/>
            <person name="Cheng J.F."/>
            <person name="Han C."/>
            <person name="Tapia R."/>
            <person name="Goodwin L."/>
            <person name="Pitluck S."/>
            <person name="Liolios K."/>
            <person name="Ivanova N."/>
            <person name="Mavromatis K."/>
            <person name="Mikhailova N."/>
            <person name="Pati A."/>
            <person name="Chen A."/>
            <person name="Palaniappan K."/>
            <person name="Land M."/>
            <person name="Hauser L."/>
            <person name="Chang Y.J."/>
            <person name="Jeffries C.D."/>
            <person name="Rohde M."/>
            <person name="Spring S."/>
            <person name="Sikorski J."/>
            <person name="Goker M."/>
            <person name="Woyke T."/>
            <person name="Bristow J."/>
            <person name="Eisen J.A."/>
            <person name="Markowitz V."/>
            <person name="Hugenholtz P."/>
            <person name="Kyrpides N.C."/>
            <person name="Klenk H.P."/>
        </authorList>
    </citation>
    <scope>NUCLEOTIDE SEQUENCE [LARGE SCALE GENOMIC DNA]</scope>
    <source>
        <strain evidence="5">DSM 11571 / OCM 486 / SEBR 4847</strain>
    </source>
</reference>
<dbReference type="SUPFAM" id="SSF52540">
    <property type="entry name" value="P-loop containing nucleoside triphosphate hydrolases"/>
    <property type="match status" value="1"/>
</dbReference>
<proteinExistence type="predicted"/>
<evidence type="ECO:0000259" key="3">
    <source>
        <dbReference type="Pfam" id="PF01656"/>
    </source>
</evidence>